<organism evidence="1">
    <name type="scientific">Firmicutes phage HS17</name>
    <dbReference type="NCBI Taxonomy" id="3056395"/>
    <lineage>
        <taxon>Viruses</taxon>
    </lineage>
</organism>
<dbReference type="EMBL" id="OQ890323">
    <property type="protein sequence ID" value="WLJ26171.1"/>
    <property type="molecule type" value="Genomic_DNA"/>
</dbReference>
<evidence type="ECO:0000313" key="1">
    <source>
        <dbReference type="EMBL" id="WLJ26171.1"/>
    </source>
</evidence>
<accession>A0AA49X353</accession>
<proteinExistence type="predicted"/>
<protein>
    <submittedName>
        <fullName evidence="1">Portal protein</fullName>
    </submittedName>
</protein>
<dbReference type="Pfam" id="PF04860">
    <property type="entry name" value="Phage_portal"/>
    <property type="match status" value="1"/>
</dbReference>
<reference evidence="1" key="1">
    <citation type="submission" date="2023-04" db="EMBL/GenBank/DDBJ databases">
        <title>The human skin virome in hidradenitis suppurativa patients.</title>
        <authorList>
            <person name="Jansen D."/>
        </authorList>
    </citation>
    <scope>NUCLEOTIDE SEQUENCE</scope>
    <source>
        <strain evidence="1">VC4_HSPhageB</strain>
    </source>
</reference>
<sequence>MGIFDFFKNKDETVKVSGYKMVTERGEGFYSYNGNLYASDIVRSCIRPKTQAIGKAVAKHIRKDEVTTQVNPEVYIRFLLEEPNPYMSGQMLQEKLANQLALNNNAFALIERDSNGLAKAVYPINSSSVEALENNQGEIFLRFLIKSKYYTFRYSDVIHLRRDFNNNDIFGESPAKALTQLMEIVNTTDQGIVKAIKNSNTIMWLLKFNNVLREEDIKRQTKEFVESFLSVDSESAGAAATDLKFDAQQVEPKNYVPNPMQTKGTVDRIYSFFNTNESIVQSSYNEDQWISYYEAEIEPVLVQMSNEFTRKLFTRRERGFGNKIIFESSNLNFASMQTKLNLVQFVDRGIMNPDEVREILNMAPIPDGLGQSYIRRLDTQEIDSGGGEEDENED</sequence>
<dbReference type="InterPro" id="IPR006944">
    <property type="entry name" value="Phage/GTA_portal"/>
</dbReference>
<name>A0AA49X353_9VIRU</name>